<gene>
    <name evidence="2" type="ORF">GCK72_022978</name>
</gene>
<organism evidence="2 3">
    <name type="scientific">Caenorhabditis remanei</name>
    <name type="common">Caenorhabditis vulgaris</name>
    <dbReference type="NCBI Taxonomy" id="31234"/>
    <lineage>
        <taxon>Eukaryota</taxon>
        <taxon>Metazoa</taxon>
        <taxon>Ecdysozoa</taxon>
        <taxon>Nematoda</taxon>
        <taxon>Chromadorea</taxon>
        <taxon>Rhabditida</taxon>
        <taxon>Rhabditina</taxon>
        <taxon>Rhabditomorpha</taxon>
        <taxon>Rhabditoidea</taxon>
        <taxon>Rhabditidae</taxon>
        <taxon>Peloderinae</taxon>
        <taxon>Caenorhabditis</taxon>
    </lineage>
</organism>
<dbReference type="RefSeq" id="XP_003095310.2">
    <property type="nucleotide sequence ID" value="XM_003095262.2"/>
</dbReference>
<dbReference type="Proteomes" id="UP000483820">
    <property type="component" value="Chromosome X"/>
</dbReference>
<dbReference type="AlphaFoldDB" id="A0A6A5FVE3"/>
<sequence length="510" mass="56043">MNSNDLGENGTNDVRIENDNDVSTNGVLVVFNQQAASTAQSTPAALGVHQLLPPQDLANNGVAVVPGPSVHAAPATGSASKKARGKKQKRGKKGKSAKRTTQPAPKNPSNAPVRHRKTEAERLKDGLDEEWFNRSGTRSSYANRRQSGGVGNSDGLVSARNRLRSQPVTTASHRATTTPNNTPPAIPVNHIPLVPVVNAISAASNQAASNQIVFDPVAPPSPPIPAVCRQESLPPKRDEYDVPLMDQSELPQRAVAKLEKNEFFSARFTLPEVRAPTMEDASVLLEQVTDPQLLFMVLALVPLFKCLKPYRDACQGLDLIFDNFGYFEVLQNAFNSKAVFALRNFYKEWAANKFVPPAMNGGWTLGCSMRDVLALFKLVANPNLSEVLYKLGCSPRRGTDGVCRPILDDIIDYVPRRTAPFTMETVLLIKSTALLLLDIQPTLERFAMLEIGKPIPVRPEASEFNWNLANDIVKIQKEGWRVSLFPNTGEEEGEVVEQKFQTMEMKKEMK</sequence>
<dbReference type="EMBL" id="WUAV01000006">
    <property type="protein sequence ID" value="KAF1746522.1"/>
    <property type="molecule type" value="Genomic_DNA"/>
</dbReference>
<dbReference type="CTD" id="9807588"/>
<feature type="region of interest" description="Disordered" evidence="1">
    <location>
        <begin position="62"/>
        <end position="186"/>
    </location>
</feature>
<protein>
    <submittedName>
        <fullName evidence="2">Uncharacterized protein</fullName>
    </submittedName>
</protein>
<dbReference type="GeneID" id="9807588"/>
<comment type="caution">
    <text evidence="2">The sequence shown here is derived from an EMBL/GenBank/DDBJ whole genome shotgun (WGS) entry which is preliminary data.</text>
</comment>
<evidence type="ECO:0000313" key="3">
    <source>
        <dbReference type="Proteomes" id="UP000483820"/>
    </source>
</evidence>
<dbReference type="KEGG" id="crq:GCK72_022978"/>
<feature type="compositionally biased region" description="Basic residues" evidence="1">
    <location>
        <begin position="81"/>
        <end position="98"/>
    </location>
</feature>
<reference evidence="2 3" key="1">
    <citation type="submission" date="2019-12" db="EMBL/GenBank/DDBJ databases">
        <title>Chromosome-level assembly of the Caenorhabditis remanei genome.</title>
        <authorList>
            <person name="Teterina A.A."/>
            <person name="Willis J.H."/>
            <person name="Phillips P.C."/>
        </authorList>
    </citation>
    <scope>NUCLEOTIDE SEQUENCE [LARGE SCALE GENOMIC DNA]</scope>
    <source>
        <strain evidence="2 3">PX506</strain>
        <tissue evidence="2">Whole organism</tissue>
    </source>
</reference>
<accession>A0A6A5FVE3</accession>
<evidence type="ECO:0000313" key="2">
    <source>
        <dbReference type="EMBL" id="KAF1746522.1"/>
    </source>
</evidence>
<evidence type="ECO:0000256" key="1">
    <source>
        <dbReference type="SAM" id="MobiDB-lite"/>
    </source>
</evidence>
<proteinExistence type="predicted"/>
<name>A0A6A5FVE3_CAERE</name>
<feature type="compositionally biased region" description="Polar residues" evidence="1">
    <location>
        <begin position="134"/>
        <end position="146"/>
    </location>
</feature>
<feature type="compositionally biased region" description="Polar residues" evidence="1">
    <location>
        <begin position="164"/>
        <end position="174"/>
    </location>
</feature>